<sequence>MVPWLPCRCCVNEATVDVEDGRDISWPIEGSGGLSSSVDAVLKAGRSNACSIEGRRKDSWAVGRGRIEVASAEAVVY</sequence>
<accession>A0A1Y2A7R5</accession>
<evidence type="ECO:0000313" key="2">
    <source>
        <dbReference type="Proteomes" id="UP000193144"/>
    </source>
</evidence>
<gene>
    <name evidence="1" type="ORF">BCR34DRAFT_473294</name>
</gene>
<dbReference type="EMBL" id="MCFA01000006">
    <property type="protein sequence ID" value="ORY18582.1"/>
    <property type="molecule type" value="Genomic_DNA"/>
</dbReference>
<dbReference type="AlphaFoldDB" id="A0A1Y2A7R5"/>
<proteinExistence type="predicted"/>
<name>A0A1Y2A7R5_9PLEO</name>
<dbReference type="OrthoDB" id="3768616at2759"/>
<dbReference type="Proteomes" id="UP000193144">
    <property type="component" value="Unassembled WGS sequence"/>
</dbReference>
<organism evidence="1 2">
    <name type="scientific">Clohesyomyces aquaticus</name>
    <dbReference type="NCBI Taxonomy" id="1231657"/>
    <lineage>
        <taxon>Eukaryota</taxon>
        <taxon>Fungi</taxon>
        <taxon>Dikarya</taxon>
        <taxon>Ascomycota</taxon>
        <taxon>Pezizomycotina</taxon>
        <taxon>Dothideomycetes</taxon>
        <taxon>Pleosporomycetidae</taxon>
        <taxon>Pleosporales</taxon>
        <taxon>Lindgomycetaceae</taxon>
        <taxon>Clohesyomyces</taxon>
    </lineage>
</organism>
<evidence type="ECO:0000313" key="1">
    <source>
        <dbReference type="EMBL" id="ORY18582.1"/>
    </source>
</evidence>
<comment type="caution">
    <text evidence="1">The sequence shown here is derived from an EMBL/GenBank/DDBJ whole genome shotgun (WGS) entry which is preliminary data.</text>
</comment>
<reference evidence="1 2" key="1">
    <citation type="submission" date="2016-07" db="EMBL/GenBank/DDBJ databases">
        <title>Pervasive Adenine N6-methylation of Active Genes in Fungi.</title>
        <authorList>
            <consortium name="DOE Joint Genome Institute"/>
            <person name="Mondo S.J."/>
            <person name="Dannebaum R.O."/>
            <person name="Kuo R.C."/>
            <person name="Labutti K."/>
            <person name="Haridas S."/>
            <person name="Kuo A."/>
            <person name="Salamov A."/>
            <person name="Ahrendt S.R."/>
            <person name="Lipzen A."/>
            <person name="Sullivan W."/>
            <person name="Andreopoulos W.B."/>
            <person name="Clum A."/>
            <person name="Lindquist E."/>
            <person name="Daum C."/>
            <person name="Ramamoorthy G.K."/>
            <person name="Gryganskyi A."/>
            <person name="Culley D."/>
            <person name="Magnuson J.K."/>
            <person name="James T.Y."/>
            <person name="O'Malley M.A."/>
            <person name="Stajich J.E."/>
            <person name="Spatafora J.W."/>
            <person name="Visel A."/>
            <person name="Grigoriev I.V."/>
        </authorList>
    </citation>
    <scope>NUCLEOTIDE SEQUENCE [LARGE SCALE GENOMIC DNA]</scope>
    <source>
        <strain evidence="1 2">CBS 115471</strain>
    </source>
</reference>
<keyword evidence="2" id="KW-1185">Reference proteome</keyword>
<protein>
    <submittedName>
        <fullName evidence="1">Uncharacterized protein</fullName>
    </submittedName>
</protein>